<protein>
    <submittedName>
        <fullName evidence="1">Uncharacterized protein</fullName>
    </submittedName>
</protein>
<keyword evidence="3" id="KW-1185">Reference proteome</keyword>
<dbReference type="EMBL" id="NPDU01000026">
    <property type="protein sequence ID" value="PJZ61769.1"/>
    <property type="molecule type" value="Genomic_DNA"/>
</dbReference>
<comment type="caution">
    <text evidence="1">The sequence shown here is derived from an EMBL/GenBank/DDBJ whole genome shotgun (WGS) entry which is preliminary data.</text>
</comment>
<proteinExistence type="predicted"/>
<dbReference type="AlphaFoldDB" id="A0A2M9YMR6"/>
<accession>A0A2M9YMR6</accession>
<organism evidence="1 4">
    <name type="scientific">Leptospira adleri</name>
    <dbReference type="NCBI Taxonomy" id="2023186"/>
    <lineage>
        <taxon>Bacteria</taxon>
        <taxon>Pseudomonadati</taxon>
        <taxon>Spirochaetota</taxon>
        <taxon>Spirochaetia</taxon>
        <taxon>Leptospirales</taxon>
        <taxon>Leptospiraceae</taxon>
        <taxon>Leptospira</taxon>
    </lineage>
</organism>
<reference evidence="3 4" key="1">
    <citation type="submission" date="2017-07" db="EMBL/GenBank/DDBJ databases">
        <title>Leptospira spp. isolated from tropical soils.</title>
        <authorList>
            <person name="Thibeaux R."/>
            <person name="Iraola G."/>
            <person name="Ferres I."/>
            <person name="Bierque E."/>
            <person name="Girault D."/>
            <person name="Soupe-Gilbert M.-E."/>
            <person name="Picardeau M."/>
            <person name="Goarant C."/>
        </authorList>
    </citation>
    <scope>NUCLEOTIDE SEQUENCE [LARGE SCALE GENOMIC DNA]</scope>
    <source>
        <strain evidence="1 4">FH2-B-C1</strain>
        <strain evidence="2 3">FH2-B-D1</strain>
    </source>
</reference>
<evidence type="ECO:0000313" key="2">
    <source>
        <dbReference type="EMBL" id="PJZ61769.1"/>
    </source>
</evidence>
<name>A0A2M9YMR6_9LEPT</name>
<dbReference type="Proteomes" id="UP000232188">
    <property type="component" value="Unassembled WGS sequence"/>
</dbReference>
<gene>
    <name evidence="2" type="ORF">CH376_11710</name>
    <name evidence="1" type="ORF">CH380_13430</name>
</gene>
<dbReference type="Proteomes" id="UP000232149">
    <property type="component" value="Unassembled WGS sequence"/>
</dbReference>
<evidence type="ECO:0000313" key="3">
    <source>
        <dbReference type="Proteomes" id="UP000232149"/>
    </source>
</evidence>
<sequence length="104" mass="12237">MGLRKTFLFCKSKGPAALMEFRKGQCRILLKRILFLFQASLDRRIGEPTEGRIGWFDVQKPFHLGSLKSMSSYFLRMSAPHLVRPRNSKVILQTRRSRLIRREK</sequence>
<evidence type="ECO:0000313" key="4">
    <source>
        <dbReference type="Proteomes" id="UP000232188"/>
    </source>
</evidence>
<evidence type="ECO:0000313" key="1">
    <source>
        <dbReference type="EMBL" id="PJZ52750.1"/>
    </source>
</evidence>
<dbReference type="EMBL" id="NPDV01000011">
    <property type="protein sequence ID" value="PJZ52750.1"/>
    <property type="molecule type" value="Genomic_DNA"/>
</dbReference>